<proteinExistence type="predicted"/>
<evidence type="ECO:0000313" key="2">
    <source>
        <dbReference type="Proteomes" id="UP001419910"/>
    </source>
</evidence>
<name>A0ABU9XX82_9SPHN</name>
<keyword evidence="2" id="KW-1185">Reference proteome</keyword>
<accession>A0ABU9XX82</accession>
<gene>
    <name evidence="1" type="ORF">ABC974_00820</name>
</gene>
<dbReference type="RefSeq" id="WP_343887726.1">
    <property type="nucleotide sequence ID" value="NZ_BAAAEH010000005.1"/>
</dbReference>
<evidence type="ECO:0000313" key="1">
    <source>
        <dbReference type="EMBL" id="MEN2788157.1"/>
    </source>
</evidence>
<dbReference type="Proteomes" id="UP001419910">
    <property type="component" value="Unassembled WGS sequence"/>
</dbReference>
<organism evidence="1 2">
    <name type="scientific">Sphingomonas oligophenolica</name>
    <dbReference type="NCBI Taxonomy" id="301154"/>
    <lineage>
        <taxon>Bacteria</taxon>
        <taxon>Pseudomonadati</taxon>
        <taxon>Pseudomonadota</taxon>
        <taxon>Alphaproteobacteria</taxon>
        <taxon>Sphingomonadales</taxon>
        <taxon>Sphingomonadaceae</taxon>
        <taxon>Sphingomonas</taxon>
    </lineage>
</organism>
<sequence>MTDPDQDILAYAAEARKMNDDELMDTWETATDQERKNPSPLLEAVEHEMRARNIPF</sequence>
<reference evidence="1 2" key="1">
    <citation type="submission" date="2024-05" db="EMBL/GenBank/DDBJ databases">
        <authorList>
            <person name="Liu Q."/>
            <person name="Xin Y.-H."/>
        </authorList>
    </citation>
    <scope>NUCLEOTIDE SEQUENCE [LARGE SCALE GENOMIC DNA]</scope>
    <source>
        <strain evidence="1 2">CGMCC 1.10181</strain>
    </source>
</reference>
<comment type="caution">
    <text evidence="1">The sequence shown here is derived from an EMBL/GenBank/DDBJ whole genome shotgun (WGS) entry which is preliminary data.</text>
</comment>
<protein>
    <submittedName>
        <fullName evidence="1">Uncharacterized protein</fullName>
    </submittedName>
</protein>
<dbReference type="EMBL" id="JBDIME010000001">
    <property type="protein sequence ID" value="MEN2788157.1"/>
    <property type="molecule type" value="Genomic_DNA"/>
</dbReference>